<reference evidence="1 3" key="1">
    <citation type="submission" date="2016-10" db="EMBL/GenBank/DDBJ databases">
        <authorList>
            <person name="Cai Z."/>
        </authorList>
    </citation>
    <scope>NUCLEOTIDE SEQUENCE [LARGE SCALE GENOMIC DNA]</scope>
</reference>
<accession>A0A383W044</accession>
<organism evidence="1 3">
    <name type="scientific">Tetradesmus obliquus</name>
    <name type="common">Green alga</name>
    <name type="synonym">Acutodesmus obliquus</name>
    <dbReference type="NCBI Taxonomy" id="3088"/>
    <lineage>
        <taxon>Eukaryota</taxon>
        <taxon>Viridiplantae</taxon>
        <taxon>Chlorophyta</taxon>
        <taxon>core chlorophytes</taxon>
        <taxon>Chlorophyceae</taxon>
        <taxon>CS clade</taxon>
        <taxon>Sphaeropleales</taxon>
        <taxon>Scenedesmaceae</taxon>
        <taxon>Tetradesmus</taxon>
    </lineage>
</organism>
<sequence length="84" mass="8519">MGLGFDSVLCSCARRSSAAAGSKPFAAAAAAAAAAAGVTTAALVLAEAPPADGGKGCFRPFLSLYETPFCYDRQRQLLTSCGWK</sequence>
<protein>
    <submittedName>
        <fullName evidence="1">Uncharacterized protein</fullName>
    </submittedName>
</protein>
<name>A0A383W044_TETOB</name>
<dbReference type="EMBL" id="FNXT01001342">
    <property type="protein sequence ID" value="SZX78822.1"/>
    <property type="molecule type" value="Genomic_DNA"/>
</dbReference>
<dbReference type="EMBL" id="FNXT01001022">
    <property type="protein sequence ID" value="SZX71055.1"/>
    <property type="molecule type" value="Genomic_DNA"/>
</dbReference>
<evidence type="ECO:0000313" key="1">
    <source>
        <dbReference type="EMBL" id="SZX71055.1"/>
    </source>
</evidence>
<gene>
    <name evidence="1" type="ORF">BQ4739_LOCUS11201</name>
    <name evidence="2" type="ORF">BQ4739_LOCUS19128</name>
</gene>
<evidence type="ECO:0000313" key="3">
    <source>
        <dbReference type="Proteomes" id="UP000256970"/>
    </source>
</evidence>
<evidence type="ECO:0000313" key="2">
    <source>
        <dbReference type="EMBL" id="SZX78822.1"/>
    </source>
</evidence>
<proteinExistence type="predicted"/>
<dbReference type="Proteomes" id="UP000256970">
    <property type="component" value="Unassembled WGS sequence"/>
</dbReference>
<keyword evidence="3" id="KW-1185">Reference proteome</keyword>
<dbReference type="AlphaFoldDB" id="A0A383W044"/>